<sequence>MATYARAASISGAAWRVNALHAQLNASPKRYDAPNPPGGGKPAGG</sequence>
<evidence type="ECO:0000313" key="2">
    <source>
        <dbReference type="EMBL" id="EHI14356.1"/>
    </source>
</evidence>
<dbReference type="EMBL" id="AGVE01000017">
    <property type="protein sequence ID" value="EHI14356.1"/>
    <property type="molecule type" value="Genomic_DNA"/>
</dbReference>
<keyword evidence="3" id="KW-1185">Reference proteome</keyword>
<reference evidence="2 3" key="1">
    <citation type="submission" date="2011-11" db="EMBL/GenBank/DDBJ databases">
        <authorList>
            <consortium name="Tuberculosis Structural Genomics Consortium"/>
            <person name="Ioerger T.R."/>
        </authorList>
    </citation>
    <scope>NUCLEOTIDE SEQUENCE [LARGE SCALE GENOMIC DNA]</scope>
    <source>
        <strain evidence="3">ATCC 19527 / DSM 44167 / CIP 105390 / JCM 6362 / NCTC 10409 / 316</strain>
    </source>
</reference>
<proteinExistence type="predicted"/>
<gene>
    <name evidence="2" type="ORF">KEK_02941</name>
</gene>
<evidence type="ECO:0000256" key="1">
    <source>
        <dbReference type="SAM" id="MobiDB-lite"/>
    </source>
</evidence>
<name>G7CC93_MYCT3</name>
<comment type="caution">
    <text evidence="2">The sequence shown here is derived from an EMBL/GenBank/DDBJ whole genome shotgun (WGS) entry which is preliminary data.</text>
</comment>
<feature type="region of interest" description="Disordered" evidence="1">
    <location>
        <begin position="26"/>
        <end position="45"/>
    </location>
</feature>
<organism evidence="2 3">
    <name type="scientific">Mycolicibacterium thermoresistibile (strain ATCC 19527 / DSM 44167 / CIP 105390 / JCM 6362 / NCTC 10409 / 316)</name>
    <name type="common">Mycobacterium thermoresistibile</name>
    <dbReference type="NCBI Taxonomy" id="1078020"/>
    <lineage>
        <taxon>Bacteria</taxon>
        <taxon>Bacillati</taxon>
        <taxon>Actinomycetota</taxon>
        <taxon>Actinomycetes</taxon>
        <taxon>Mycobacteriales</taxon>
        <taxon>Mycobacteriaceae</taxon>
        <taxon>Mycolicibacterium</taxon>
    </lineage>
</organism>
<accession>G7CC93</accession>
<evidence type="ECO:0000313" key="3">
    <source>
        <dbReference type="Proteomes" id="UP000004915"/>
    </source>
</evidence>
<dbReference type="Proteomes" id="UP000004915">
    <property type="component" value="Unassembled WGS sequence"/>
</dbReference>
<dbReference type="AlphaFoldDB" id="G7CC93"/>
<protein>
    <submittedName>
        <fullName evidence="2">Uncharacterized protein</fullName>
    </submittedName>
</protein>